<dbReference type="GO" id="GO:0052689">
    <property type="term" value="F:carboxylic ester hydrolase activity"/>
    <property type="evidence" value="ECO:0007669"/>
    <property type="project" value="UniProtKB-ARBA"/>
</dbReference>
<dbReference type="InterPro" id="IPR050261">
    <property type="entry name" value="FrsA_esterase"/>
</dbReference>
<gene>
    <name evidence="3" type="ORF">SAMN05518684_105295</name>
</gene>
<dbReference type="Proteomes" id="UP000198571">
    <property type="component" value="Unassembled WGS sequence"/>
</dbReference>
<evidence type="ECO:0000313" key="4">
    <source>
        <dbReference type="Proteomes" id="UP000198571"/>
    </source>
</evidence>
<keyword evidence="1" id="KW-0378">Hydrolase</keyword>
<proteinExistence type="predicted"/>
<evidence type="ECO:0000259" key="2">
    <source>
        <dbReference type="Pfam" id="PF00326"/>
    </source>
</evidence>
<evidence type="ECO:0000313" key="3">
    <source>
        <dbReference type="EMBL" id="SER95650.1"/>
    </source>
</evidence>
<dbReference type="STRING" id="1601833.SAMN05518684_105295"/>
<dbReference type="GO" id="GO:0008236">
    <property type="term" value="F:serine-type peptidase activity"/>
    <property type="evidence" value="ECO:0007669"/>
    <property type="project" value="InterPro"/>
</dbReference>
<dbReference type="GO" id="GO:0006508">
    <property type="term" value="P:proteolysis"/>
    <property type="evidence" value="ECO:0007669"/>
    <property type="project" value="InterPro"/>
</dbReference>
<dbReference type="InterPro" id="IPR001375">
    <property type="entry name" value="Peptidase_S9_cat"/>
</dbReference>
<dbReference type="SUPFAM" id="SSF53474">
    <property type="entry name" value="alpha/beta-Hydrolases"/>
    <property type="match status" value="1"/>
</dbReference>
<dbReference type="AlphaFoldDB" id="A0A1H9TE96"/>
<keyword evidence="4" id="KW-1185">Reference proteome</keyword>
<feature type="domain" description="Peptidase S9 prolyl oligopeptidase catalytic" evidence="2">
    <location>
        <begin position="93"/>
        <end position="235"/>
    </location>
</feature>
<sequence length="255" mass="28666">MITVVKEELAGIPALHVAANKDMEKPLPLFIFWHGFTSAKEHNLHYAYLLAGEGYRIIMPEAEHHGERHKGIPDDQRSLSFWEIVIKSIHETEEIVSALKKRALVESSDIAMAGVSMGAIITLGALTQYNWVTTAASFMGTPAYEDFVHEQIERIKEESGVFPFSKEELDRKKALLNSYDLSKQPEAAQNRDLFFWHGAQDTVVPIDGAKSFAASHKNADNLTFIVDAQAGHHVNREGILSFISWLKNRQPLKMI</sequence>
<dbReference type="InterPro" id="IPR029058">
    <property type="entry name" value="AB_hydrolase_fold"/>
</dbReference>
<dbReference type="EMBL" id="FOGT01000005">
    <property type="protein sequence ID" value="SER95650.1"/>
    <property type="molecule type" value="Genomic_DNA"/>
</dbReference>
<dbReference type="Pfam" id="PF00326">
    <property type="entry name" value="Peptidase_S9"/>
    <property type="match status" value="1"/>
</dbReference>
<reference evidence="4" key="1">
    <citation type="submission" date="2016-10" db="EMBL/GenBank/DDBJ databases">
        <authorList>
            <person name="Varghese N."/>
            <person name="Submissions S."/>
        </authorList>
    </citation>
    <scope>NUCLEOTIDE SEQUENCE [LARGE SCALE GENOMIC DNA]</scope>
    <source>
        <strain evidence="4">S9</strain>
    </source>
</reference>
<name>A0A1H9TE96_9BACI</name>
<dbReference type="PANTHER" id="PTHR22946:SF9">
    <property type="entry name" value="POLYKETIDE TRANSFERASE AF380"/>
    <property type="match status" value="1"/>
</dbReference>
<organism evidence="3 4">
    <name type="scientific">Salipaludibacillus aurantiacus</name>
    <dbReference type="NCBI Taxonomy" id="1601833"/>
    <lineage>
        <taxon>Bacteria</taxon>
        <taxon>Bacillati</taxon>
        <taxon>Bacillota</taxon>
        <taxon>Bacilli</taxon>
        <taxon>Bacillales</taxon>
        <taxon>Bacillaceae</taxon>
    </lineage>
</organism>
<evidence type="ECO:0000256" key="1">
    <source>
        <dbReference type="ARBA" id="ARBA00022801"/>
    </source>
</evidence>
<accession>A0A1H9TE96</accession>
<dbReference type="Gene3D" id="3.40.50.1820">
    <property type="entry name" value="alpha/beta hydrolase"/>
    <property type="match status" value="1"/>
</dbReference>
<dbReference type="PANTHER" id="PTHR22946">
    <property type="entry name" value="DIENELACTONE HYDROLASE DOMAIN-CONTAINING PROTEIN-RELATED"/>
    <property type="match status" value="1"/>
</dbReference>
<protein>
    <recommendedName>
        <fullName evidence="2">Peptidase S9 prolyl oligopeptidase catalytic domain-containing protein</fullName>
    </recommendedName>
</protein>